<accession>A0A0C2A110</accession>
<organism evidence="2 3">
    <name type="scientific">Enhygromyxa salina</name>
    <dbReference type="NCBI Taxonomy" id="215803"/>
    <lineage>
        <taxon>Bacteria</taxon>
        <taxon>Pseudomonadati</taxon>
        <taxon>Myxococcota</taxon>
        <taxon>Polyangia</taxon>
        <taxon>Nannocystales</taxon>
        <taxon>Nannocystaceae</taxon>
        <taxon>Enhygromyxa</taxon>
    </lineage>
</organism>
<evidence type="ECO:0000313" key="2">
    <source>
        <dbReference type="EMBL" id="KIG17088.1"/>
    </source>
</evidence>
<evidence type="ECO:0000256" key="1">
    <source>
        <dbReference type="SAM" id="MobiDB-lite"/>
    </source>
</evidence>
<feature type="region of interest" description="Disordered" evidence="1">
    <location>
        <begin position="21"/>
        <end position="41"/>
    </location>
</feature>
<dbReference type="AlphaFoldDB" id="A0A0C2A110"/>
<sequence>MHLILGAATLAVEALEHFDASRAGPSDQIAERPAEDVCGPF</sequence>
<comment type="caution">
    <text evidence="2">The sequence shown here is derived from an EMBL/GenBank/DDBJ whole genome shotgun (WGS) entry which is preliminary data.</text>
</comment>
<gene>
    <name evidence="2" type="ORF">DB30_03685</name>
</gene>
<name>A0A0C2A110_9BACT</name>
<dbReference type="Proteomes" id="UP000031599">
    <property type="component" value="Unassembled WGS sequence"/>
</dbReference>
<reference evidence="2 3" key="1">
    <citation type="submission" date="2014-12" db="EMBL/GenBank/DDBJ databases">
        <title>Genome assembly of Enhygromyxa salina DSM 15201.</title>
        <authorList>
            <person name="Sharma G."/>
            <person name="Subramanian S."/>
        </authorList>
    </citation>
    <scope>NUCLEOTIDE SEQUENCE [LARGE SCALE GENOMIC DNA]</scope>
    <source>
        <strain evidence="2 3">DSM 15201</strain>
    </source>
</reference>
<proteinExistence type="predicted"/>
<dbReference type="EMBL" id="JMCC02000029">
    <property type="protein sequence ID" value="KIG17088.1"/>
    <property type="molecule type" value="Genomic_DNA"/>
</dbReference>
<evidence type="ECO:0000313" key="3">
    <source>
        <dbReference type="Proteomes" id="UP000031599"/>
    </source>
</evidence>
<protein>
    <submittedName>
        <fullName evidence="2">Uncharacterized protein</fullName>
    </submittedName>
</protein>